<evidence type="ECO:0000313" key="2">
    <source>
        <dbReference type="EMBL" id="MFB9755036.1"/>
    </source>
</evidence>
<sequence length="648" mass="73308">MQKLEKFHLGLYDVKDQFKRYVYDRSQKAFESGDRDRDAVDTVEALQSRQAFMRDKWIESVGGLPDSDHPLNSQVTGSVQGDGYRIDKVIFESRPSTYVTCSLYLPDGITKPRAAVMFLCGHADNAKQYDRYQGVCQRLVAEGLIVLAVDPIGQGERLSYYDPASGKPEIPAGTGEHDYAGSQCLPLGDGLARYFVHDAMRAIDYLCTLPQVDQARIGVTGNSGGGTQTSMLMLCEPRIAAAAPGTFIMNRETYMYAGQAQDAEQVWRGMTRWGFDHEDIVLAMAPRPVLVLGVTADFFPIEGTRRTVERTRRFWEMHGIADMPVLEEDRSTHQYSPPLADKAAAFFARHLLTAEERREAAEPVLQPFPQEELNCTRSGQVRGDYPDARAVFEENVERLRQLEERLADQPDERRRKEALAWLRERVEGSRIATELNPRHLTFPETDGLFVESYIWWSQPGIFNHGFYFRSPAFVGKKLPVTIALWEQGTRSLADKADWIRATCEGGRAVLVLDVTADGLCTPHPINAIPLWNWYGTLHKLTADLFWLDDSLAAIRVHDIKRAFDMAAQLPDTLPGSTELYSRGRYGFYAELAAAVEDRVSALRIEDGPDNVADWVRSRHYEPHDLLGILLPGMLQRFDLPDLRRWRQS</sequence>
<feature type="domain" description="Peptidase S9 prolyl oligopeptidase catalytic" evidence="1">
    <location>
        <begin position="196"/>
        <end position="260"/>
    </location>
</feature>
<protein>
    <submittedName>
        <fullName evidence="2">Alpha/beta hydrolase</fullName>
    </submittedName>
</protein>
<reference evidence="2 3" key="1">
    <citation type="submission" date="2024-09" db="EMBL/GenBank/DDBJ databases">
        <authorList>
            <person name="Sun Q."/>
            <person name="Mori K."/>
        </authorList>
    </citation>
    <scope>NUCLEOTIDE SEQUENCE [LARGE SCALE GENOMIC DNA]</scope>
    <source>
        <strain evidence="2 3">JCM 12520</strain>
    </source>
</reference>
<gene>
    <name evidence="2" type="ORF">ACFFNY_25965</name>
</gene>
<keyword evidence="3" id="KW-1185">Reference proteome</keyword>
<dbReference type="InterPro" id="IPR001375">
    <property type="entry name" value="Peptidase_S9_cat"/>
</dbReference>
<dbReference type="InterPro" id="IPR029058">
    <property type="entry name" value="AB_hydrolase_fold"/>
</dbReference>
<organism evidence="2 3">
    <name type="scientific">Paenibacillus hodogayensis</name>
    <dbReference type="NCBI Taxonomy" id="279208"/>
    <lineage>
        <taxon>Bacteria</taxon>
        <taxon>Bacillati</taxon>
        <taxon>Bacillota</taxon>
        <taxon>Bacilli</taxon>
        <taxon>Bacillales</taxon>
        <taxon>Paenibacillaceae</taxon>
        <taxon>Paenibacillus</taxon>
    </lineage>
</organism>
<dbReference type="PANTHER" id="PTHR22946">
    <property type="entry name" value="DIENELACTONE HYDROLASE DOMAIN-CONTAINING PROTEIN-RELATED"/>
    <property type="match status" value="1"/>
</dbReference>
<dbReference type="SUPFAM" id="SSF53474">
    <property type="entry name" value="alpha/beta-Hydrolases"/>
    <property type="match status" value="1"/>
</dbReference>
<dbReference type="EMBL" id="JBHMAG010000017">
    <property type="protein sequence ID" value="MFB9755036.1"/>
    <property type="molecule type" value="Genomic_DNA"/>
</dbReference>
<dbReference type="PANTHER" id="PTHR22946:SF8">
    <property type="entry name" value="ACETYL XYLAN ESTERASE DOMAIN-CONTAINING PROTEIN"/>
    <property type="match status" value="1"/>
</dbReference>
<dbReference type="Proteomes" id="UP001589619">
    <property type="component" value="Unassembled WGS sequence"/>
</dbReference>
<proteinExistence type="predicted"/>
<dbReference type="GO" id="GO:0016787">
    <property type="term" value="F:hydrolase activity"/>
    <property type="evidence" value="ECO:0007669"/>
    <property type="project" value="UniProtKB-KW"/>
</dbReference>
<dbReference type="InterPro" id="IPR050261">
    <property type="entry name" value="FrsA_esterase"/>
</dbReference>
<evidence type="ECO:0000313" key="3">
    <source>
        <dbReference type="Proteomes" id="UP001589619"/>
    </source>
</evidence>
<accession>A0ABV5W3N8</accession>
<dbReference type="RefSeq" id="WP_344909021.1">
    <property type="nucleotide sequence ID" value="NZ_BAAAYO010000007.1"/>
</dbReference>
<keyword evidence="2" id="KW-0378">Hydrolase</keyword>
<name>A0ABV5W3N8_9BACL</name>
<comment type="caution">
    <text evidence="2">The sequence shown here is derived from an EMBL/GenBank/DDBJ whole genome shotgun (WGS) entry which is preliminary data.</text>
</comment>
<dbReference type="Pfam" id="PF00326">
    <property type="entry name" value="Peptidase_S9"/>
    <property type="match status" value="1"/>
</dbReference>
<evidence type="ECO:0000259" key="1">
    <source>
        <dbReference type="Pfam" id="PF00326"/>
    </source>
</evidence>
<dbReference type="Gene3D" id="3.40.50.1820">
    <property type="entry name" value="alpha/beta hydrolase"/>
    <property type="match status" value="2"/>
</dbReference>